<dbReference type="EMBL" id="CP001854">
    <property type="protein sequence ID" value="ADB49899.1"/>
    <property type="molecule type" value="Genomic_DNA"/>
</dbReference>
<organism evidence="3 4">
    <name type="scientific">Conexibacter woesei (strain DSM 14684 / CCUG 47730 / CIP 108061 / JCM 11494 / NBRC 100937 / ID131577)</name>
    <dbReference type="NCBI Taxonomy" id="469383"/>
    <lineage>
        <taxon>Bacteria</taxon>
        <taxon>Bacillati</taxon>
        <taxon>Actinomycetota</taxon>
        <taxon>Thermoleophilia</taxon>
        <taxon>Solirubrobacterales</taxon>
        <taxon>Conexibacteraceae</taxon>
        <taxon>Conexibacter</taxon>
    </lineage>
</organism>
<sequence length="311" mass="32491" precursor="true">MPSCSLSPARGAARGLAALALAAGIASVPGLAASSSAAAAARSEIYGVCNGRDLCVVDPATRRVTRVARGSAGAPYRGVSATPNGRTIAFARGTRIFRAGPRGADARQVGGGMTPLVSPDGRAVTWRGEIQVQQCDPFGGCAQVQTFALFRRANGEARPTVVEAYSYSSAWWGTRLVSQNTRRGAEADEISLLDGDGRPVRSLTNDPARSYTSPALSPDGSLLAAISEPLPTGDADPTFKGRVELFDPDTGARVRVLTESATDDVPSFSPDGRQLAFNRGRDLYVVATRGGRARRVAANFVLSGPSWARAR</sequence>
<evidence type="ECO:0000313" key="3">
    <source>
        <dbReference type="EMBL" id="ADB49899.1"/>
    </source>
</evidence>
<dbReference type="InterPro" id="IPR011659">
    <property type="entry name" value="WD40"/>
</dbReference>
<keyword evidence="2" id="KW-0732">Signal</keyword>
<reference evidence="3 4" key="1">
    <citation type="journal article" date="2010" name="Stand. Genomic Sci.">
        <title>Complete genome sequence of Conexibacter woesei type strain (ID131577).</title>
        <authorList>
            <person name="Pukall R."/>
            <person name="Lapidus A."/>
            <person name="Glavina Del Rio T."/>
            <person name="Copeland A."/>
            <person name="Tice H."/>
            <person name="Cheng J.-F."/>
            <person name="Lucas S."/>
            <person name="Chen F."/>
            <person name="Nolan M."/>
            <person name="Bruce D."/>
            <person name="Goodwin L."/>
            <person name="Pitluck S."/>
            <person name="Mavromatis K."/>
            <person name="Ivanova N."/>
            <person name="Ovchinnikova G."/>
            <person name="Pati A."/>
            <person name="Chen A."/>
            <person name="Palaniappan K."/>
            <person name="Land M."/>
            <person name="Hauser L."/>
            <person name="Chang Y.-J."/>
            <person name="Jeffries C.D."/>
            <person name="Chain P."/>
            <person name="Meincke L."/>
            <person name="Sims D."/>
            <person name="Brettin T."/>
            <person name="Detter J.C."/>
            <person name="Rohde M."/>
            <person name="Goeker M."/>
            <person name="Bristow J."/>
            <person name="Eisen J.A."/>
            <person name="Markowitz V."/>
            <person name="Kyrpides N.C."/>
            <person name="Klenk H.-P."/>
            <person name="Hugenholtz P."/>
        </authorList>
    </citation>
    <scope>NUCLEOTIDE SEQUENCE [LARGE SCALE GENOMIC DNA]</scope>
    <source>
        <strain evidence="4">DSM 14684 / CIP 108061 / JCM 11494 / NBRC 100937 / ID131577</strain>
    </source>
</reference>
<dbReference type="HOGENOM" id="CLU_893439_0_0_11"/>
<dbReference type="Proteomes" id="UP000008229">
    <property type="component" value="Chromosome"/>
</dbReference>
<comment type="similarity">
    <text evidence="1">Belongs to the TolB family.</text>
</comment>
<dbReference type="SUPFAM" id="SSF82171">
    <property type="entry name" value="DPP6 N-terminal domain-like"/>
    <property type="match status" value="1"/>
</dbReference>
<evidence type="ECO:0008006" key="5">
    <source>
        <dbReference type="Google" id="ProtNLM"/>
    </source>
</evidence>
<gene>
    <name evidence="3" type="ordered locus">Cwoe_1471</name>
</gene>
<evidence type="ECO:0000256" key="1">
    <source>
        <dbReference type="ARBA" id="ARBA00009820"/>
    </source>
</evidence>
<dbReference type="RefSeq" id="WP_012932950.1">
    <property type="nucleotide sequence ID" value="NC_013739.1"/>
</dbReference>
<keyword evidence="4" id="KW-1185">Reference proteome</keyword>
<feature type="chain" id="PRO_5038791172" description="WD40 domain protein beta Propeller" evidence="2">
    <location>
        <begin position="33"/>
        <end position="311"/>
    </location>
</feature>
<dbReference type="Gene3D" id="2.120.10.30">
    <property type="entry name" value="TolB, C-terminal domain"/>
    <property type="match status" value="2"/>
</dbReference>
<evidence type="ECO:0000256" key="2">
    <source>
        <dbReference type="SAM" id="SignalP"/>
    </source>
</evidence>
<dbReference type="PANTHER" id="PTHR36842">
    <property type="entry name" value="PROTEIN TOLB HOMOLOG"/>
    <property type="match status" value="1"/>
</dbReference>
<dbReference type="KEGG" id="cwo:Cwoe_1471"/>
<name>D3EZ25_CONWI</name>
<dbReference type="eggNOG" id="COG0823">
    <property type="taxonomic scope" value="Bacteria"/>
</dbReference>
<reference evidence="4" key="2">
    <citation type="submission" date="2010-01" db="EMBL/GenBank/DDBJ databases">
        <title>The complete genome of Conexibacter woesei DSM 14684.</title>
        <authorList>
            <consortium name="US DOE Joint Genome Institute (JGI-PGF)"/>
            <person name="Lucas S."/>
            <person name="Copeland A."/>
            <person name="Lapidus A."/>
            <person name="Glavina del Rio T."/>
            <person name="Dalin E."/>
            <person name="Tice H."/>
            <person name="Bruce D."/>
            <person name="Goodwin L."/>
            <person name="Pitluck S."/>
            <person name="Kyrpides N."/>
            <person name="Mavromatis K."/>
            <person name="Ivanova N."/>
            <person name="Mikhailova N."/>
            <person name="Chertkov O."/>
            <person name="Brettin T."/>
            <person name="Detter J.C."/>
            <person name="Han C."/>
            <person name="Larimer F."/>
            <person name="Land M."/>
            <person name="Hauser L."/>
            <person name="Markowitz V."/>
            <person name="Cheng J.-F."/>
            <person name="Hugenholtz P."/>
            <person name="Woyke T."/>
            <person name="Wu D."/>
            <person name="Pukall R."/>
            <person name="Steenblock K."/>
            <person name="Schneider S."/>
            <person name="Klenk H.-P."/>
            <person name="Eisen J.A."/>
        </authorList>
    </citation>
    <scope>NUCLEOTIDE SEQUENCE [LARGE SCALE GENOMIC DNA]</scope>
    <source>
        <strain evidence="4">DSM 14684 / CIP 108061 / JCM 11494 / NBRC 100937 / ID131577</strain>
    </source>
</reference>
<dbReference type="PANTHER" id="PTHR36842:SF1">
    <property type="entry name" value="PROTEIN TOLB"/>
    <property type="match status" value="1"/>
</dbReference>
<dbReference type="STRING" id="469383.Cwoe_1471"/>
<dbReference type="AlphaFoldDB" id="D3EZ25"/>
<protein>
    <recommendedName>
        <fullName evidence="5">WD40 domain protein beta Propeller</fullName>
    </recommendedName>
</protein>
<proteinExistence type="inferred from homology"/>
<evidence type="ECO:0000313" key="4">
    <source>
        <dbReference type="Proteomes" id="UP000008229"/>
    </source>
</evidence>
<dbReference type="OrthoDB" id="262125at2"/>
<feature type="signal peptide" evidence="2">
    <location>
        <begin position="1"/>
        <end position="32"/>
    </location>
</feature>
<dbReference type="Pfam" id="PF07676">
    <property type="entry name" value="PD40"/>
    <property type="match status" value="2"/>
</dbReference>
<accession>D3EZ25</accession>
<dbReference type="InterPro" id="IPR011042">
    <property type="entry name" value="6-blade_b-propeller_TolB-like"/>
</dbReference>